<dbReference type="InterPro" id="IPR013783">
    <property type="entry name" value="Ig-like_fold"/>
</dbReference>
<dbReference type="GeneID" id="9826534"/>
<gene>
    <name evidence="10" type="ORF">CRE_21914</name>
    <name evidence="11" type="ORF">GCK72_025314</name>
</gene>
<reference evidence="10" key="1">
    <citation type="submission" date="2007-07" db="EMBL/GenBank/DDBJ databases">
        <title>PCAP assembly of the Caenorhabditis remanei genome.</title>
        <authorList>
            <consortium name="The Caenorhabditis remanei Sequencing Consortium"/>
            <person name="Wilson R.K."/>
        </authorList>
    </citation>
    <scope>NUCLEOTIDE SEQUENCE [LARGE SCALE GENOMIC DNA]</scope>
    <source>
        <strain evidence="10">PB4641</strain>
    </source>
</reference>
<dbReference type="CTD" id="9826534"/>
<dbReference type="Proteomes" id="UP000008281">
    <property type="component" value="Unassembled WGS sequence"/>
</dbReference>
<protein>
    <recommendedName>
        <fullName evidence="7">Major sperm protein</fullName>
    </recommendedName>
</protein>
<feature type="compositionally biased region" description="Acidic residues" evidence="8">
    <location>
        <begin position="112"/>
        <end position="128"/>
    </location>
</feature>
<dbReference type="PANTHER" id="PTHR22920">
    <property type="entry name" value="MAJOR SPERM PROTEIN"/>
    <property type="match status" value="1"/>
</dbReference>
<dbReference type="AlphaFoldDB" id="E3MUA6"/>
<dbReference type="SUPFAM" id="SSF49354">
    <property type="entry name" value="PapD-like"/>
    <property type="match status" value="1"/>
</dbReference>
<keyword evidence="3 7" id="KW-0206">Cytoskeleton</keyword>
<dbReference type="STRING" id="31234.E3MUA6"/>
<dbReference type="GO" id="GO:0005856">
    <property type="term" value="C:cytoskeleton"/>
    <property type="evidence" value="ECO:0007669"/>
    <property type="project" value="UniProtKB-SubCell"/>
</dbReference>
<comment type="function">
    <text evidence="5 7">Central component in molecular interactions underlying sperm crawling. Forms an extensive filament system that extends from sperm villipoda, along the leading edge of the pseudopod.</text>
</comment>
<sequence>MNSSDGELSGAAPAAKQEKVYQKTRVPPREEPRSHRTPKPKIPFDQQFLKTSKRQGRTATKKRIPVSQRVMKVARSPPPQNPPKRKHAVKQGDSKKQAGTSSRNDDRSSSSEGEDDEKEVEDGDDADVPDVGGLEANDDIAAARPPNGNDFLAGPPNGNQVVEHHAPNERDEEHEREGFINLDPRQYPPGIISTEPFRRVVFNAPFDIAQTNIIKIKNLSYQRVAIGVDSLSPRIELDTCYKTLEPKESIYVQIKTKPFTIQEGLNDKVYIEYINAPEEGEVCRQWFCDATITSLRQLLVQYSL</sequence>
<dbReference type="EMBL" id="WUAV01000006">
    <property type="protein sequence ID" value="KAF1748847.1"/>
    <property type="molecule type" value="Genomic_DNA"/>
</dbReference>
<comment type="subcellular location">
    <subcellularLocation>
        <location evidence="6">Cell projection</location>
        <location evidence="6">Pseudopodium</location>
    </subcellularLocation>
    <subcellularLocation>
        <location evidence="1">Cytoplasm</location>
        <location evidence="1">Cytoskeleton</location>
    </subcellularLocation>
</comment>
<feature type="compositionally biased region" description="Basic and acidic residues" evidence="8">
    <location>
        <begin position="16"/>
        <end position="34"/>
    </location>
</feature>
<keyword evidence="2" id="KW-0963">Cytoplasm</keyword>
<evidence type="ECO:0000313" key="13">
    <source>
        <dbReference type="Proteomes" id="UP000483820"/>
    </source>
</evidence>
<evidence type="ECO:0000256" key="7">
    <source>
        <dbReference type="RuleBase" id="RU003425"/>
    </source>
</evidence>
<dbReference type="InterPro" id="IPR000535">
    <property type="entry name" value="MSP_dom"/>
</dbReference>
<dbReference type="Proteomes" id="UP000483820">
    <property type="component" value="Chromosome X"/>
</dbReference>
<evidence type="ECO:0000256" key="8">
    <source>
        <dbReference type="SAM" id="MobiDB-lite"/>
    </source>
</evidence>
<keyword evidence="4" id="KW-0966">Cell projection</keyword>
<dbReference type="InterPro" id="IPR051155">
    <property type="entry name" value="Nematode_MSP"/>
</dbReference>
<feature type="region of interest" description="Disordered" evidence="8">
    <location>
        <begin position="1"/>
        <end position="187"/>
    </location>
</feature>
<dbReference type="EMBL" id="DS268479">
    <property type="protein sequence ID" value="EFP09678.1"/>
    <property type="molecule type" value="Genomic_DNA"/>
</dbReference>
<evidence type="ECO:0000313" key="12">
    <source>
        <dbReference type="Proteomes" id="UP000008281"/>
    </source>
</evidence>
<evidence type="ECO:0000313" key="10">
    <source>
        <dbReference type="EMBL" id="EFP09678.1"/>
    </source>
</evidence>
<evidence type="ECO:0000256" key="5">
    <source>
        <dbReference type="ARBA" id="ARBA00037744"/>
    </source>
</evidence>
<evidence type="ECO:0000256" key="6">
    <source>
        <dbReference type="ARBA" id="ARBA00037818"/>
    </source>
</evidence>
<dbReference type="InterPro" id="IPR008962">
    <property type="entry name" value="PapD-like_sf"/>
</dbReference>
<feature type="domain" description="MSP" evidence="9">
    <location>
        <begin position="191"/>
        <end position="304"/>
    </location>
</feature>
<evidence type="ECO:0000313" key="11">
    <source>
        <dbReference type="EMBL" id="KAF1748847.1"/>
    </source>
</evidence>
<evidence type="ECO:0000256" key="4">
    <source>
        <dbReference type="ARBA" id="ARBA00023273"/>
    </source>
</evidence>
<dbReference type="Pfam" id="PF00635">
    <property type="entry name" value="Motile_Sperm"/>
    <property type="match status" value="1"/>
</dbReference>
<dbReference type="RefSeq" id="XP_003100201.1">
    <property type="nucleotide sequence ID" value="XM_003100153.1"/>
</dbReference>
<dbReference type="KEGG" id="crq:GCK72_025314"/>
<accession>E3MUA6</accession>
<name>E3MUA6_CAERE</name>
<evidence type="ECO:0000256" key="1">
    <source>
        <dbReference type="ARBA" id="ARBA00004245"/>
    </source>
</evidence>
<organism evidence="12">
    <name type="scientific">Caenorhabditis remanei</name>
    <name type="common">Caenorhabditis vulgaris</name>
    <dbReference type="NCBI Taxonomy" id="31234"/>
    <lineage>
        <taxon>Eukaryota</taxon>
        <taxon>Metazoa</taxon>
        <taxon>Ecdysozoa</taxon>
        <taxon>Nematoda</taxon>
        <taxon>Chromadorea</taxon>
        <taxon>Rhabditida</taxon>
        <taxon>Rhabditina</taxon>
        <taxon>Rhabditomorpha</taxon>
        <taxon>Rhabditoidea</taxon>
        <taxon>Rhabditidae</taxon>
        <taxon>Peloderinae</taxon>
        <taxon>Caenorhabditis</taxon>
    </lineage>
</organism>
<dbReference type="HOGENOM" id="CLU_916000_0_0_1"/>
<dbReference type="GO" id="GO:0031143">
    <property type="term" value="C:pseudopodium"/>
    <property type="evidence" value="ECO:0007669"/>
    <property type="project" value="UniProtKB-SubCell"/>
</dbReference>
<feature type="compositionally biased region" description="Basic and acidic residues" evidence="8">
    <location>
        <begin position="162"/>
        <end position="178"/>
    </location>
</feature>
<evidence type="ECO:0000259" key="9">
    <source>
        <dbReference type="PROSITE" id="PS50202"/>
    </source>
</evidence>
<reference evidence="11 13" key="2">
    <citation type="submission" date="2019-12" db="EMBL/GenBank/DDBJ databases">
        <title>Chromosome-level assembly of the Caenorhabditis remanei genome.</title>
        <authorList>
            <person name="Teterina A.A."/>
            <person name="Willis J.H."/>
            <person name="Phillips P.C."/>
        </authorList>
    </citation>
    <scope>NUCLEOTIDE SEQUENCE [LARGE SCALE GENOMIC DNA]</scope>
    <source>
        <strain evidence="11 13">PX506</strain>
        <tissue evidence="11">Whole organism</tissue>
    </source>
</reference>
<dbReference type="PANTHER" id="PTHR22920:SF7">
    <property type="entry name" value="MSP DOMAIN-CONTAINING PROTEIN-RELATED"/>
    <property type="match status" value="1"/>
</dbReference>
<dbReference type="PROSITE" id="PS50202">
    <property type="entry name" value="MSP"/>
    <property type="match status" value="1"/>
</dbReference>
<proteinExistence type="predicted"/>
<keyword evidence="12" id="KW-1185">Reference proteome</keyword>
<dbReference type="OrthoDB" id="5873870at2759"/>
<evidence type="ECO:0000256" key="2">
    <source>
        <dbReference type="ARBA" id="ARBA00022490"/>
    </source>
</evidence>
<dbReference type="Gene3D" id="2.60.40.10">
    <property type="entry name" value="Immunoglobulins"/>
    <property type="match status" value="1"/>
</dbReference>
<feature type="compositionally biased region" description="Basic residues" evidence="8">
    <location>
        <begin position="51"/>
        <end position="64"/>
    </location>
</feature>
<evidence type="ECO:0000256" key="3">
    <source>
        <dbReference type="ARBA" id="ARBA00023212"/>
    </source>
</evidence>